<dbReference type="InterPro" id="IPR007627">
    <property type="entry name" value="RNA_pol_sigma70_r2"/>
</dbReference>
<dbReference type="PANTHER" id="PTHR43133:SF58">
    <property type="entry name" value="ECF RNA POLYMERASE SIGMA FACTOR SIGD"/>
    <property type="match status" value="1"/>
</dbReference>
<dbReference type="NCBIfam" id="TIGR02937">
    <property type="entry name" value="sigma70-ECF"/>
    <property type="match status" value="1"/>
</dbReference>
<gene>
    <name evidence="8" type="ORF">SAMN05216522_10982</name>
</gene>
<feature type="domain" description="RNA polymerase sigma factor 70 region 4 type 2" evidence="7">
    <location>
        <begin position="123"/>
        <end position="173"/>
    </location>
</feature>
<evidence type="ECO:0000256" key="4">
    <source>
        <dbReference type="ARBA" id="ARBA00023125"/>
    </source>
</evidence>
<reference evidence="9" key="1">
    <citation type="submission" date="2016-10" db="EMBL/GenBank/DDBJ databases">
        <authorList>
            <person name="Varghese N."/>
            <person name="Submissions S."/>
        </authorList>
    </citation>
    <scope>NUCLEOTIDE SEQUENCE [LARGE SCALE GENOMIC DNA]</scope>
    <source>
        <strain evidence="9">8N4</strain>
    </source>
</reference>
<dbReference type="Pfam" id="PF08281">
    <property type="entry name" value="Sigma70_r4_2"/>
    <property type="match status" value="1"/>
</dbReference>
<evidence type="ECO:0000256" key="1">
    <source>
        <dbReference type="ARBA" id="ARBA00010641"/>
    </source>
</evidence>
<evidence type="ECO:0000256" key="3">
    <source>
        <dbReference type="ARBA" id="ARBA00023082"/>
    </source>
</evidence>
<dbReference type="InterPro" id="IPR036388">
    <property type="entry name" value="WH-like_DNA-bd_sf"/>
</dbReference>
<evidence type="ECO:0000256" key="5">
    <source>
        <dbReference type="ARBA" id="ARBA00023163"/>
    </source>
</evidence>
<dbReference type="Pfam" id="PF04542">
    <property type="entry name" value="Sigma70_r2"/>
    <property type="match status" value="1"/>
</dbReference>
<evidence type="ECO:0000259" key="6">
    <source>
        <dbReference type="Pfam" id="PF04542"/>
    </source>
</evidence>
<dbReference type="InterPro" id="IPR014284">
    <property type="entry name" value="RNA_pol_sigma-70_dom"/>
</dbReference>
<feature type="domain" description="RNA polymerase sigma-70 region 2" evidence="6">
    <location>
        <begin position="41"/>
        <end position="95"/>
    </location>
</feature>
<evidence type="ECO:0000313" key="8">
    <source>
        <dbReference type="EMBL" id="SEQ97210.1"/>
    </source>
</evidence>
<keyword evidence="2" id="KW-0805">Transcription regulation</keyword>
<dbReference type="SUPFAM" id="SSF88946">
    <property type="entry name" value="Sigma2 domain of RNA polymerase sigma factors"/>
    <property type="match status" value="1"/>
</dbReference>
<keyword evidence="3" id="KW-0731">Sigma factor</keyword>
<dbReference type="RefSeq" id="WP_092676962.1">
    <property type="nucleotide sequence ID" value="NZ_FOGC01000009.1"/>
</dbReference>
<dbReference type="CDD" id="cd06171">
    <property type="entry name" value="Sigma70_r4"/>
    <property type="match status" value="1"/>
</dbReference>
<name>A0A1H9KDI6_9GAMM</name>
<sequence>MALNDHDKQQWPALMVQAQHGSQQAYERLLGALLPVIRTQVSKQIYDRGHVEDVIQDVLLTLHRVRHTYDSHYPFMPWLQAIIRARCIDALRRQGYRRYEVVDDDYCEASSTAESHPLADEHQLRHYLQQLPARQREMVEFVHLNEKSLAEAASHHQLSLSAVKSLLHRALVNLRRFGAKNE</sequence>
<dbReference type="InterPro" id="IPR039425">
    <property type="entry name" value="RNA_pol_sigma-70-like"/>
</dbReference>
<dbReference type="InterPro" id="IPR013249">
    <property type="entry name" value="RNA_pol_sigma70_r4_t2"/>
</dbReference>
<dbReference type="Proteomes" id="UP000242515">
    <property type="component" value="Unassembled WGS sequence"/>
</dbReference>
<dbReference type="Gene3D" id="1.10.1740.10">
    <property type="match status" value="1"/>
</dbReference>
<comment type="similarity">
    <text evidence="1">Belongs to the sigma-70 factor family. ECF subfamily.</text>
</comment>
<evidence type="ECO:0000313" key="9">
    <source>
        <dbReference type="Proteomes" id="UP000242515"/>
    </source>
</evidence>
<keyword evidence="4" id="KW-0238">DNA-binding</keyword>
<dbReference type="GO" id="GO:0016987">
    <property type="term" value="F:sigma factor activity"/>
    <property type="evidence" value="ECO:0007669"/>
    <property type="project" value="UniProtKB-KW"/>
</dbReference>
<dbReference type="InterPro" id="IPR013325">
    <property type="entry name" value="RNA_pol_sigma_r2"/>
</dbReference>
<dbReference type="STRING" id="988801.SAMN05216522_10982"/>
<evidence type="ECO:0000256" key="2">
    <source>
        <dbReference type="ARBA" id="ARBA00023015"/>
    </source>
</evidence>
<protein>
    <submittedName>
        <fullName evidence="8">RNA polymerase sigma-70 factor, ECF subfamily</fullName>
    </submittedName>
</protein>
<dbReference type="EMBL" id="FOGC01000009">
    <property type="protein sequence ID" value="SEQ97210.1"/>
    <property type="molecule type" value="Genomic_DNA"/>
</dbReference>
<dbReference type="GO" id="GO:0006352">
    <property type="term" value="P:DNA-templated transcription initiation"/>
    <property type="evidence" value="ECO:0007669"/>
    <property type="project" value="InterPro"/>
</dbReference>
<dbReference type="SUPFAM" id="SSF88659">
    <property type="entry name" value="Sigma3 and sigma4 domains of RNA polymerase sigma factors"/>
    <property type="match status" value="1"/>
</dbReference>
<dbReference type="Gene3D" id="1.10.10.10">
    <property type="entry name" value="Winged helix-like DNA-binding domain superfamily/Winged helix DNA-binding domain"/>
    <property type="match status" value="1"/>
</dbReference>
<organism evidence="8 9">
    <name type="scientific">Rosenbergiella nectarea</name>
    <dbReference type="NCBI Taxonomy" id="988801"/>
    <lineage>
        <taxon>Bacteria</taxon>
        <taxon>Pseudomonadati</taxon>
        <taxon>Pseudomonadota</taxon>
        <taxon>Gammaproteobacteria</taxon>
        <taxon>Enterobacterales</taxon>
        <taxon>Erwiniaceae</taxon>
        <taxon>Rosenbergiella</taxon>
    </lineage>
</organism>
<keyword evidence="5" id="KW-0804">Transcription</keyword>
<proteinExistence type="inferred from homology"/>
<accession>A0A1H9KDI6</accession>
<dbReference type="GO" id="GO:0003677">
    <property type="term" value="F:DNA binding"/>
    <property type="evidence" value="ECO:0007669"/>
    <property type="project" value="UniProtKB-KW"/>
</dbReference>
<dbReference type="InterPro" id="IPR013324">
    <property type="entry name" value="RNA_pol_sigma_r3/r4-like"/>
</dbReference>
<dbReference type="PANTHER" id="PTHR43133">
    <property type="entry name" value="RNA POLYMERASE ECF-TYPE SIGMA FACTO"/>
    <property type="match status" value="1"/>
</dbReference>
<dbReference type="OrthoDB" id="7041663at2"/>
<keyword evidence="9" id="KW-1185">Reference proteome</keyword>
<dbReference type="AlphaFoldDB" id="A0A1H9KDI6"/>
<evidence type="ECO:0000259" key="7">
    <source>
        <dbReference type="Pfam" id="PF08281"/>
    </source>
</evidence>